<dbReference type="EMBL" id="CP103300">
    <property type="protein sequence ID" value="UYM17617.1"/>
    <property type="molecule type" value="Genomic_DNA"/>
</dbReference>
<gene>
    <name evidence="2" type="ORF">NX720_06845</name>
</gene>
<evidence type="ECO:0000256" key="1">
    <source>
        <dbReference type="SAM" id="MobiDB-lite"/>
    </source>
</evidence>
<dbReference type="RefSeq" id="WP_262600265.1">
    <property type="nucleotide sequence ID" value="NZ_CP103300.1"/>
</dbReference>
<feature type="region of interest" description="Disordered" evidence="1">
    <location>
        <begin position="355"/>
        <end position="418"/>
    </location>
</feature>
<name>A0ABY6GXW3_9GAMM</name>
<organism evidence="2 3">
    <name type="scientific">Endozoicomonas euniceicola</name>
    <dbReference type="NCBI Taxonomy" id="1234143"/>
    <lineage>
        <taxon>Bacteria</taxon>
        <taxon>Pseudomonadati</taxon>
        <taxon>Pseudomonadota</taxon>
        <taxon>Gammaproteobacteria</taxon>
        <taxon>Oceanospirillales</taxon>
        <taxon>Endozoicomonadaceae</taxon>
        <taxon>Endozoicomonas</taxon>
    </lineage>
</organism>
<keyword evidence="3" id="KW-1185">Reference proteome</keyword>
<sequence length="972" mass="107749">MKQHKSFSQFIFHWLSGFFCLFFIGSLCSPVAHAFIQTQYTRGELSIKTVGTSSNQEDNSYLINPGSILVEWLTTGKKSLDNQVLPNNTYIRLCFKSRKEVPFYRSKSSDPPHFTSSNNGSLDNEPSQGHNVSVLLKIQSVSGRDVVHYDPGKWRFNSDCASFTNNTKATEDEVPVPTQVVITTADELPINSSKNYLMPYEKPTQNSGKGDVYASGGAFDDGPDDKDDFWKRPGGGLERTLYEWSLDKLSIFLTLTGLQPNKEQQRRPAIYLVVWHDGWRSTDIAIPVELWRVMVKRNHHQDPGVLRALSQNPVDPTAAYWQWLEQNPDLNKLYGTNPTLVLDRLSLLALIPGKAPAPVRQPGGEQGESSGQSGEAQKTQQQTSNQPAAPSDKSINEHRGRDGKADDGDGDHPPSQNIKCMNCGKPVVKSKPYCQDCLDLQEAAKSQVQEKYNTKLNEALKEATKFDNPRALIEAETLIKVGATLELPFIIEMLSEFINHESEMSIQNRARIIEPWVDLWIKSHFIDIESEEWNKMISAGLKAELGDMYKEELYVYPIIWLKWLPKKFLQPLLDNEFANAMKERNDWNAQLLKENGAKVNQADIDAELEKTVADNDVNRTKNLVMLGNTKYEPAMTLLFKDLCSKNHGCYSIANKYFAHGAVVTTEIMQTAISKYTNHKKELLKILIEQAEPGVLAAGLNHAFSINKTKAIQAMVKFGGDTITSLITVELMQSGKYSYFQYALNLADGALLSPGIADAGLQEAILKGSSNKAKQWIKLGAVADASQLAKGLEKAAERGKSSAAKGWIELGAVADASQLAKGLEKAAECGRSSAAKGWIELGAVADASQLAKGLEKAAEHGRSSAAKGWIELGAPFDVDQLNKGLEATIRKGDFDSAMEWMRIGAELNQEIINKGLEVAAERGDFAYVKKWVGRGAKLSQKIINKGVEASIKNNDLHSARKWKKLKPSPEQSR</sequence>
<proteinExistence type="predicted"/>
<evidence type="ECO:0000313" key="2">
    <source>
        <dbReference type="EMBL" id="UYM17617.1"/>
    </source>
</evidence>
<feature type="compositionally biased region" description="Polar residues" evidence="1">
    <location>
        <begin position="376"/>
        <end position="388"/>
    </location>
</feature>
<feature type="compositionally biased region" description="Basic and acidic residues" evidence="1">
    <location>
        <begin position="394"/>
        <end position="412"/>
    </location>
</feature>
<feature type="compositionally biased region" description="Polar residues" evidence="1">
    <location>
        <begin position="114"/>
        <end position="128"/>
    </location>
</feature>
<accession>A0ABY6GXW3</accession>
<dbReference type="Proteomes" id="UP001163255">
    <property type="component" value="Chromosome"/>
</dbReference>
<feature type="compositionally biased region" description="Low complexity" evidence="1">
    <location>
        <begin position="361"/>
        <end position="375"/>
    </location>
</feature>
<evidence type="ECO:0000313" key="3">
    <source>
        <dbReference type="Proteomes" id="UP001163255"/>
    </source>
</evidence>
<protein>
    <submittedName>
        <fullName evidence="2">Uncharacterized protein</fullName>
    </submittedName>
</protein>
<reference evidence="2" key="1">
    <citation type="submission" date="2022-10" db="EMBL/GenBank/DDBJ databases">
        <title>Completed Genome Sequence of two octocoral isolated bacterium, Endozoicomonas euniceicola EF212T and Endozoicomonas gorgoniicola PS125T.</title>
        <authorList>
            <person name="Chiou Y.-J."/>
            <person name="Chen Y.-H."/>
        </authorList>
    </citation>
    <scope>NUCLEOTIDE SEQUENCE</scope>
    <source>
        <strain evidence="2">EF212</strain>
    </source>
</reference>
<feature type="region of interest" description="Disordered" evidence="1">
    <location>
        <begin position="103"/>
        <end position="128"/>
    </location>
</feature>
<dbReference type="SUPFAM" id="SSF140860">
    <property type="entry name" value="Pseudo ankyrin repeat-like"/>
    <property type="match status" value="1"/>
</dbReference>